<organism evidence="11 12">
    <name type="scientific">Psychroserpens algicola</name>
    <dbReference type="NCBI Taxonomy" id="1719034"/>
    <lineage>
        <taxon>Bacteria</taxon>
        <taxon>Pseudomonadati</taxon>
        <taxon>Bacteroidota</taxon>
        <taxon>Flavobacteriia</taxon>
        <taxon>Flavobacteriales</taxon>
        <taxon>Flavobacteriaceae</taxon>
        <taxon>Psychroserpens</taxon>
    </lineage>
</organism>
<comment type="subcellular location">
    <subcellularLocation>
        <location evidence="1 7">Cytoplasm</location>
    </subcellularLocation>
</comment>
<dbReference type="RefSeq" id="WP_248412000.1">
    <property type="nucleotide sequence ID" value="NZ_JALPQF010000003.1"/>
</dbReference>
<evidence type="ECO:0000256" key="2">
    <source>
        <dbReference type="ARBA" id="ARBA00008524"/>
    </source>
</evidence>
<keyword evidence="6 7" id="KW-0720">Serine protease</keyword>
<evidence type="ECO:0000256" key="9">
    <source>
        <dbReference type="SAM" id="SignalP"/>
    </source>
</evidence>
<evidence type="ECO:0000256" key="3">
    <source>
        <dbReference type="ARBA" id="ARBA00022490"/>
    </source>
</evidence>
<comment type="function">
    <text evidence="7">Degrades oligopeptides.</text>
</comment>
<dbReference type="Gene3D" id="2.120.10.60">
    <property type="entry name" value="Tricorn protease N-terminal domain"/>
    <property type="match status" value="1"/>
</dbReference>
<evidence type="ECO:0000256" key="4">
    <source>
        <dbReference type="ARBA" id="ARBA00022670"/>
    </source>
</evidence>
<name>A0ABT0H5V4_9FLAO</name>
<dbReference type="SUPFAM" id="SSF52096">
    <property type="entry name" value="ClpP/crotonase"/>
    <property type="match status" value="1"/>
</dbReference>
<dbReference type="SUPFAM" id="SSF69304">
    <property type="entry name" value="Tricorn protease N-terminal domain"/>
    <property type="match status" value="2"/>
</dbReference>
<gene>
    <name evidence="11" type="ORF">MUY34_03900</name>
</gene>
<dbReference type="InterPro" id="IPR012393">
    <property type="entry name" value="Tricorn_protease"/>
</dbReference>
<keyword evidence="3 7" id="KW-0963">Cytoplasm</keyword>
<dbReference type="SUPFAM" id="SSF50156">
    <property type="entry name" value="PDZ domain-like"/>
    <property type="match status" value="1"/>
</dbReference>
<dbReference type="EC" id="3.4.21.-" evidence="7"/>
<proteinExistence type="inferred from homology"/>
<dbReference type="Gene3D" id="2.130.10.10">
    <property type="entry name" value="YVTN repeat-like/Quinoprotein amine dehydrogenase"/>
    <property type="match status" value="1"/>
</dbReference>
<dbReference type="PIRSF" id="PIRSF036421">
    <property type="entry name" value="Tricorn_protease"/>
    <property type="match status" value="1"/>
</dbReference>
<dbReference type="PANTHER" id="PTHR43253:SF1">
    <property type="entry name" value="TRICORN PROTEASE HOMOLOG 2-RELATED"/>
    <property type="match status" value="1"/>
</dbReference>
<feature type="domain" description="Tail specific protease" evidence="10">
    <location>
        <begin position="851"/>
        <end position="1043"/>
    </location>
</feature>
<dbReference type="Gene3D" id="3.90.226.10">
    <property type="entry name" value="2-enoyl-CoA Hydratase, Chain A, domain 1"/>
    <property type="match status" value="1"/>
</dbReference>
<dbReference type="InterPro" id="IPR015943">
    <property type="entry name" value="WD40/YVTN_repeat-like_dom_sf"/>
</dbReference>
<dbReference type="SMART" id="SM00245">
    <property type="entry name" value="TSPc"/>
    <property type="match status" value="1"/>
</dbReference>
<dbReference type="Gene3D" id="2.30.42.10">
    <property type="match status" value="1"/>
</dbReference>
<feature type="compositionally biased region" description="Basic and acidic residues" evidence="8">
    <location>
        <begin position="1086"/>
        <end position="1095"/>
    </location>
</feature>
<evidence type="ECO:0000256" key="5">
    <source>
        <dbReference type="ARBA" id="ARBA00022801"/>
    </source>
</evidence>
<dbReference type="Pfam" id="PF14684">
    <property type="entry name" value="Tricorn_C1"/>
    <property type="match status" value="1"/>
</dbReference>
<dbReference type="Pfam" id="PF03572">
    <property type="entry name" value="Peptidase_S41"/>
    <property type="match status" value="1"/>
</dbReference>
<dbReference type="CDD" id="cd07562">
    <property type="entry name" value="Peptidase_S41_TRI"/>
    <property type="match status" value="1"/>
</dbReference>
<feature type="region of interest" description="Disordered" evidence="8">
    <location>
        <begin position="1075"/>
        <end position="1095"/>
    </location>
</feature>
<keyword evidence="12" id="KW-1185">Reference proteome</keyword>
<accession>A0ABT0H5V4</accession>
<evidence type="ECO:0000256" key="6">
    <source>
        <dbReference type="ARBA" id="ARBA00022825"/>
    </source>
</evidence>
<feature type="signal peptide" evidence="9">
    <location>
        <begin position="1"/>
        <end position="18"/>
    </location>
</feature>
<comment type="caution">
    <text evidence="11">The sequence shown here is derived from an EMBL/GenBank/DDBJ whole genome shotgun (WGS) entry which is preliminary data.</text>
</comment>
<evidence type="ECO:0000256" key="7">
    <source>
        <dbReference type="PIRNR" id="PIRNR036421"/>
    </source>
</evidence>
<evidence type="ECO:0000313" key="12">
    <source>
        <dbReference type="Proteomes" id="UP001203687"/>
    </source>
</evidence>
<dbReference type="Proteomes" id="UP001203687">
    <property type="component" value="Unassembled WGS sequence"/>
</dbReference>
<feature type="chain" id="PRO_5046466882" description="Tricorn protease homolog" evidence="9">
    <location>
        <begin position="19"/>
        <end position="1095"/>
    </location>
</feature>
<dbReference type="Pfam" id="PF26549">
    <property type="entry name" value="Tricorn_N"/>
    <property type="match status" value="1"/>
</dbReference>
<sequence>MKRFIIAFLGVFTITVSAQNTKLLRQPTLHGNDVVFIYANDLWKASTNGETAIRLTSDDGYELSPHFSNDGKWIAFSAQYDGNFDVFVMPSEGGEPKRVTYHPSADFVEGWTPEGHILFRSGREGRPTQTNKFFTVSPKGGLPKALDIPRAAYGEISSNGTHIAYTPITSWDPEWRNYRGGQAMPIWIVNLKTKDLITTPQLDKERHLYPVWLDGIVYYLSERDFTSNIWSFDPQTKTEKQLTFHKKFDVKSLDASQDKIVYEQGGLLHTLDPSNGSIKTLNIQVKADLNFARTRWENVTGSQLTNPNISPNGKRAVFEHRGDIFTVPKEHGTWRNLTNSSGIADRTPIWSPKGDKIAWFSDKSGEYQLVIADQDGQNQTSIKLPNTTFYFQPDWSPDGKHIAYTDTDFNIWIINLDSKKAIKADTEGYAHPNRSMNPVWSPDSKWIAYAKQNNSNFKSIYAYNIDSKKIVPITDPIADAISPVWDASGKYLYTLASTNYGLATGWLDMSSYDPETTRSLYAVVLNASDKAPNHIKSDEELVSVKDKVDEFKKKKEEKDEKDNEPKLDLNPSEGIVVTIDTDGLFDRAVALSLPSGNYISLANGPKHHVFVAEAIDGGNGVKIHDYDTEKDEANDFAEGVQQMIISADRKFTLINKSGQWSISGTSGKPNFTKDKINTNLKIQVNPKEEYHQIFKEGWRFMRDFLYVDNVHGAPWDDVYNWYAPWIDHVSHRTDLNYVVDIMSGEVAVGHSYVSGGDMPDVDTVPVGLLGADISAKNGAYQIDKIYTGERWNPGTNAPLAQPGLSINEGDYILAINGKPMSDDVNPYQLLEQTAGREINITINSKPSMNGAKTVLIKPVRSERNLRYVDWVESNRRKVDQLSNGKLAYVYVPNTGGGGFTSFNRYYFSQQDKKGAIIDERNNGGGSAADYMIDIMNRQLFGYFNSKTNTNRPWTTPMAGIWGPKVMIINERAGSGGDLLPYMFKKANLGLLVGTRTWGGLVGTWDTPRFIDGGRMVAPRGGFYDVDGNWAVEGVGVAPDIEVIQHPKLVLEGKDPQLERAVEEALKQLKNNEFELMPEPAAPVRSMRPEGYKNDN</sequence>
<dbReference type="InterPro" id="IPR036034">
    <property type="entry name" value="PDZ_sf"/>
</dbReference>
<comment type="similarity">
    <text evidence="2 7">Belongs to the peptidase S41B family.</text>
</comment>
<dbReference type="Pfam" id="PF26550">
    <property type="entry name" value="Tricorn_2nd"/>
    <property type="match status" value="1"/>
</dbReference>
<dbReference type="InterPro" id="IPR029414">
    <property type="entry name" value="Tricorn_PDZ"/>
</dbReference>
<dbReference type="Gene3D" id="3.30.750.44">
    <property type="match status" value="1"/>
</dbReference>
<keyword evidence="4 7" id="KW-0645">Protease</keyword>
<evidence type="ECO:0000256" key="8">
    <source>
        <dbReference type="SAM" id="MobiDB-lite"/>
    </source>
</evidence>
<dbReference type="EMBL" id="JALPQF010000003">
    <property type="protein sequence ID" value="MCK8479748.1"/>
    <property type="molecule type" value="Genomic_DNA"/>
</dbReference>
<dbReference type="PANTHER" id="PTHR43253">
    <property type="entry name" value="TRICORN PROTEASE HOMOLOG 2-RELATED"/>
    <property type="match status" value="1"/>
</dbReference>
<keyword evidence="9" id="KW-0732">Signal</keyword>
<dbReference type="InterPro" id="IPR029045">
    <property type="entry name" value="ClpP/crotonase-like_dom_sf"/>
</dbReference>
<dbReference type="InterPro" id="IPR028204">
    <property type="entry name" value="Tricorn_C1"/>
</dbReference>
<dbReference type="Pfam" id="PF14685">
    <property type="entry name" value="PDZ_Tricorn"/>
    <property type="match status" value="1"/>
</dbReference>
<reference evidence="11" key="1">
    <citation type="submission" date="2022-04" db="EMBL/GenBank/DDBJ databases">
        <authorList>
            <person name="Ren T."/>
        </authorList>
    </citation>
    <scope>NUCLEOTIDE SEQUENCE</scope>
    <source>
        <strain evidence="11">F63249</strain>
    </source>
</reference>
<dbReference type="InterPro" id="IPR005151">
    <property type="entry name" value="Tail-specific_protease"/>
</dbReference>
<evidence type="ECO:0000256" key="1">
    <source>
        <dbReference type="ARBA" id="ARBA00004496"/>
    </source>
</evidence>
<protein>
    <recommendedName>
        <fullName evidence="7">Tricorn protease homolog</fullName>
        <ecNumber evidence="7">3.4.21.-</ecNumber>
    </recommendedName>
</protein>
<keyword evidence="5 7" id="KW-0378">Hydrolase</keyword>
<evidence type="ECO:0000259" key="10">
    <source>
        <dbReference type="SMART" id="SM00245"/>
    </source>
</evidence>
<evidence type="ECO:0000313" key="11">
    <source>
        <dbReference type="EMBL" id="MCK8479748.1"/>
    </source>
</evidence>